<dbReference type="OrthoDB" id="168528at2157"/>
<protein>
    <submittedName>
        <fullName evidence="1">Putative transposase</fullName>
    </submittedName>
</protein>
<reference evidence="1 2" key="1">
    <citation type="journal article" date="2012" name="Environ. Microbiol.">
        <title>The genome of the ammonia-oxidizing Candidatus Nitrososphaera gargensis: insights into metabolic versatility and environmental adaptations.</title>
        <authorList>
            <person name="Spang A."/>
            <person name="Poehlein A."/>
            <person name="Offre P."/>
            <person name="Zumbragel S."/>
            <person name="Haider S."/>
            <person name="Rychlik N."/>
            <person name="Nowka B."/>
            <person name="Schmeisser C."/>
            <person name="Lebedeva E.V."/>
            <person name="Rattei T."/>
            <person name="Bohm C."/>
            <person name="Schmid M."/>
            <person name="Galushko A."/>
            <person name="Hatzenpichler R."/>
            <person name="Weinmaier T."/>
            <person name="Daniel R."/>
            <person name="Schleper C."/>
            <person name="Spieck E."/>
            <person name="Streit W."/>
            <person name="Wagner M."/>
        </authorList>
    </citation>
    <scope>NUCLEOTIDE SEQUENCE [LARGE SCALE GENOMIC DNA]</scope>
    <source>
        <strain evidence="2">Ga9.2</strain>
    </source>
</reference>
<dbReference type="KEGG" id="nga:Ngar_c08130"/>
<dbReference type="GeneID" id="13795208"/>
<dbReference type="InParanoid" id="K0IDK4"/>
<dbReference type="BioCyc" id="CNIT1237085:G1324-811-MONOMER"/>
<dbReference type="RefSeq" id="WP_015018300.1">
    <property type="nucleotide sequence ID" value="NC_018719.1"/>
</dbReference>
<dbReference type="HOGENOM" id="CLU_1259131_0_0_2"/>
<sequence>MTDDNDSRIKLGLLNREYDNFQAYIQGRKGAKLYSATKQQADRLAERIIRNGGKINSKKQYPLILRRDLIDIQKDSKFPSVYWMKVPVYLKSLHLKIHTDYRHELTEYDLREAKVNQQAGKWYIFLGIEKETKYPRPATNVLAIDLGVRHIAVTTNTANKRPNLYGQDLRRIRGFYFNLRRKLGQKKVFYKIKRQLKHTEFLQVNHELHKISEAMVEEA</sequence>
<evidence type="ECO:0000313" key="1">
    <source>
        <dbReference type="EMBL" id="AFU57755.1"/>
    </source>
</evidence>
<dbReference type="EMBL" id="CP002408">
    <property type="protein sequence ID" value="AFU57755.1"/>
    <property type="molecule type" value="Genomic_DNA"/>
</dbReference>
<dbReference type="STRING" id="1237085.Ngar_c08130"/>
<name>K0IDK4_NITGG</name>
<dbReference type="Proteomes" id="UP000008037">
    <property type="component" value="Chromosome"/>
</dbReference>
<proteinExistence type="predicted"/>
<evidence type="ECO:0000313" key="2">
    <source>
        <dbReference type="Proteomes" id="UP000008037"/>
    </source>
</evidence>
<organism evidence="1 2">
    <name type="scientific">Nitrososphaera gargensis (strain Ga9.2)</name>
    <dbReference type="NCBI Taxonomy" id="1237085"/>
    <lineage>
        <taxon>Archaea</taxon>
        <taxon>Nitrososphaerota</taxon>
        <taxon>Nitrososphaeria</taxon>
        <taxon>Nitrososphaerales</taxon>
        <taxon>Nitrososphaeraceae</taxon>
        <taxon>Nitrososphaera</taxon>
    </lineage>
</organism>
<accession>K0IDK4</accession>
<keyword evidence="2" id="KW-1185">Reference proteome</keyword>
<dbReference type="AlphaFoldDB" id="K0IDK4"/>
<gene>
    <name evidence="1" type="ordered locus">Ngar_c08130</name>
</gene>